<organism evidence="3 4">
    <name type="scientific">Okibacterium fritillariae</name>
    <dbReference type="NCBI Taxonomy" id="123320"/>
    <lineage>
        <taxon>Bacteria</taxon>
        <taxon>Bacillati</taxon>
        <taxon>Actinomycetota</taxon>
        <taxon>Actinomycetes</taxon>
        <taxon>Micrococcales</taxon>
        <taxon>Microbacteriaceae</taxon>
        <taxon>Okibacterium</taxon>
    </lineage>
</organism>
<dbReference type="EMBL" id="FUZP01000003">
    <property type="protein sequence ID" value="SKC68198.1"/>
    <property type="molecule type" value="Genomic_DNA"/>
</dbReference>
<dbReference type="PANTHER" id="PTHR33169:SF14">
    <property type="entry name" value="TRANSCRIPTIONAL REGULATOR RV3488"/>
    <property type="match status" value="1"/>
</dbReference>
<sequence length="302" mass="34185">MPMIRVAALGFLAERPMHAYEMYQLALKRGEDRVVNVSPGSLYRAVYALEDRGYAAEFETFRRGPRPERTTFEITQAGREAYERELQHMVELPAEEYPEYILAISGMHALAADVVHEAVARRNRHLTAEIEAIDEATREADERGVPEMYVLHRQFRRHMICAEMDWNGQLLARLDARDIPWHDDRSPEERARNGPASPHVGTRSGRRRMAAGDASGRRFRSDNVPVPPPGETAVARGTLDRASHERRVSGVAIVEDTRERQAEPAGATRESTEELEERAQREAEARAWLGSAARTQLPEPTN</sequence>
<evidence type="ECO:0000259" key="2">
    <source>
        <dbReference type="Pfam" id="PF03551"/>
    </source>
</evidence>
<dbReference type="InterPro" id="IPR005149">
    <property type="entry name" value="Tscrpt_reg_PadR_N"/>
</dbReference>
<dbReference type="AlphaFoldDB" id="A0A1T5KYC3"/>
<feature type="region of interest" description="Disordered" evidence="1">
    <location>
        <begin position="183"/>
        <end position="302"/>
    </location>
</feature>
<feature type="compositionally biased region" description="Basic and acidic residues" evidence="1">
    <location>
        <begin position="238"/>
        <end position="248"/>
    </location>
</feature>
<dbReference type="PANTHER" id="PTHR33169">
    <property type="entry name" value="PADR-FAMILY TRANSCRIPTIONAL REGULATOR"/>
    <property type="match status" value="1"/>
</dbReference>
<feature type="domain" description="Transcription regulator PadR N-terminal" evidence="2">
    <location>
        <begin position="9"/>
        <end position="83"/>
    </location>
</feature>
<dbReference type="Proteomes" id="UP000190857">
    <property type="component" value="Unassembled WGS sequence"/>
</dbReference>
<dbReference type="SUPFAM" id="SSF46785">
    <property type="entry name" value="Winged helix' DNA-binding domain"/>
    <property type="match status" value="1"/>
</dbReference>
<evidence type="ECO:0000313" key="3">
    <source>
        <dbReference type="EMBL" id="SKC68198.1"/>
    </source>
</evidence>
<dbReference type="InterPro" id="IPR036388">
    <property type="entry name" value="WH-like_DNA-bd_sf"/>
</dbReference>
<evidence type="ECO:0000256" key="1">
    <source>
        <dbReference type="SAM" id="MobiDB-lite"/>
    </source>
</evidence>
<keyword evidence="4" id="KW-1185">Reference proteome</keyword>
<dbReference type="GO" id="GO:0003677">
    <property type="term" value="F:DNA binding"/>
    <property type="evidence" value="ECO:0007669"/>
    <property type="project" value="UniProtKB-KW"/>
</dbReference>
<dbReference type="InterPro" id="IPR052509">
    <property type="entry name" value="Metal_resp_DNA-bind_regulator"/>
</dbReference>
<gene>
    <name evidence="3" type="ORF">SAMN06309945_2602</name>
</gene>
<evidence type="ECO:0000313" key="4">
    <source>
        <dbReference type="Proteomes" id="UP000190857"/>
    </source>
</evidence>
<name>A0A1T5KYC3_9MICO</name>
<dbReference type="InterPro" id="IPR036390">
    <property type="entry name" value="WH_DNA-bd_sf"/>
</dbReference>
<dbReference type="STRING" id="123320.SAMN06309945_2602"/>
<proteinExistence type="predicted"/>
<dbReference type="Gene3D" id="1.10.10.10">
    <property type="entry name" value="Winged helix-like DNA-binding domain superfamily/Winged helix DNA-binding domain"/>
    <property type="match status" value="1"/>
</dbReference>
<keyword evidence="3" id="KW-0238">DNA-binding</keyword>
<accession>A0A1T5KYC3</accession>
<feature type="compositionally biased region" description="Basic and acidic residues" evidence="1">
    <location>
        <begin position="183"/>
        <end position="192"/>
    </location>
</feature>
<protein>
    <submittedName>
        <fullName evidence="3">DNA-binding transcriptional regulator, PadR family</fullName>
    </submittedName>
</protein>
<reference evidence="3 4" key="1">
    <citation type="submission" date="2017-02" db="EMBL/GenBank/DDBJ databases">
        <authorList>
            <person name="Peterson S.W."/>
        </authorList>
    </citation>
    <scope>NUCLEOTIDE SEQUENCE [LARGE SCALE GENOMIC DNA]</scope>
    <source>
        <strain evidence="3 4">VKM Ac-2059</strain>
    </source>
</reference>
<dbReference type="Pfam" id="PF03551">
    <property type="entry name" value="PadR"/>
    <property type="match status" value="1"/>
</dbReference>